<name>A0A183N421_9TREM</name>
<dbReference type="GO" id="GO:0003712">
    <property type="term" value="F:transcription coregulator activity"/>
    <property type="evidence" value="ECO:0007669"/>
    <property type="project" value="TreeGrafter"/>
</dbReference>
<keyword evidence="8" id="KW-1185">Reference proteome</keyword>
<dbReference type="GO" id="GO:0006357">
    <property type="term" value="P:regulation of transcription by RNA polymerase II"/>
    <property type="evidence" value="ECO:0007669"/>
    <property type="project" value="TreeGrafter"/>
</dbReference>
<evidence type="ECO:0000256" key="2">
    <source>
        <dbReference type="ARBA" id="ARBA00023015"/>
    </source>
</evidence>
<proteinExistence type="inferred from homology"/>
<evidence type="ECO:0000256" key="4">
    <source>
        <dbReference type="ARBA" id="ARBA00023163"/>
    </source>
</evidence>
<keyword evidence="4 6" id="KW-0804">Transcription</keyword>
<comment type="function">
    <text evidence="6">Component of the Mediator complex, a coactivator involved in the regulated transcription of nearly all RNA polymerase II-dependent genes. Mediator functions as a bridge to convey information from gene-specific regulatory proteins to the basal RNA polymerase II transcription machinery. Mediator is recruited to promoters by direct interactions with regulatory proteins and serves as a scaffold for the assembly of a functional preinitiation complex with RNA polymerase II and the general transcription factors.</text>
</comment>
<dbReference type="EMBL" id="UZAI01019478">
    <property type="protein sequence ID" value="VDP45632.1"/>
    <property type="molecule type" value="Genomic_DNA"/>
</dbReference>
<evidence type="ECO:0000256" key="5">
    <source>
        <dbReference type="ARBA" id="ARBA00023242"/>
    </source>
</evidence>
<gene>
    <name evidence="7" type="ORF">SMRZ_LOCUS23046</name>
</gene>
<comment type="subcellular location">
    <subcellularLocation>
        <location evidence="1 6">Nucleus</location>
    </subcellularLocation>
</comment>
<dbReference type="AlphaFoldDB" id="A0A183N421"/>
<dbReference type="STRING" id="48269.A0A183N421"/>
<keyword evidence="2 6" id="KW-0805">Transcription regulation</keyword>
<evidence type="ECO:0000256" key="1">
    <source>
        <dbReference type="ARBA" id="ARBA00004123"/>
    </source>
</evidence>
<keyword evidence="3 6" id="KW-0010">Activator</keyword>
<dbReference type="PANTHER" id="PTHR13381">
    <property type="entry name" value="RNA POLYMERASE II HOLOENZYME COMPONENT SRB7"/>
    <property type="match status" value="1"/>
</dbReference>
<dbReference type="SUPFAM" id="SSF140718">
    <property type="entry name" value="Mediator hinge subcomplex-like"/>
    <property type="match status" value="1"/>
</dbReference>
<dbReference type="Pfam" id="PF11221">
    <property type="entry name" value="Med21"/>
    <property type="match status" value="1"/>
</dbReference>
<comment type="similarity">
    <text evidence="6">Belongs to the Mediator complex subunit 21 family.</text>
</comment>
<dbReference type="Proteomes" id="UP000277204">
    <property type="component" value="Unassembled WGS sequence"/>
</dbReference>
<evidence type="ECO:0000256" key="3">
    <source>
        <dbReference type="ARBA" id="ARBA00023159"/>
    </source>
</evidence>
<evidence type="ECO:0000313" key="7">
    <source>
        <dbReference type="EMBL" id="VDP45632.1"/>
    </source>
</evidence>
<dbReference type="PANTHER" id="PTHR13381:SF0">
    <property type="entry name" value="MEDIATOR OF RNA POLYMERASE II TRANSCRIPTION SUBUNIT 21"/>
    <property type="match status" value="1"/>
</dbReference>
<protein>
    <recommendedName>
        <fullName evidence="6">Mediator of RNA polymerase II transcription subunit 21</fullName>
    </recommendedName>
</protein>
<organism evidence="7 8">
    <name type="scientific">Schistosoma margrebowiei</name>
    <dbReference type="NCBI Taxonomy" id="48269"/>
    <lineage>
        <taxon>Eukaryota</taxon>
        <taxon>Metazoa</taxon>
        <taxon>Spiralia</taxon>
        <taxon>Lophotrochozoa</taxon>
        <taxon>Platyhelminthes</taxon>
        <taxon>Trematoda</taxon>
        <taxon>Digenea</taxon>
        <taxon>Strigeidida</taxon>
        <taxon>Schistosomatoidea</taxon>
        <taxon>Schistosomatidae</taxon>
        <taxon>Schistosoma</taxon>
    </lineage>
</organism>
<sequence>MLNRCSVKANSRKAHFKCNYNLTNRNRCSSPHPSLLLPTWMADRLTELQDAINLQAENLCNAIGVIQQVAQPSFFSDFNWASRSAKPEYQAFIQAQPTDDIPQNALIDSVFLLALDIARSFAVAISATAKQLDALIGALPEEEASADIQRATVHKLLEAYRSEGAKLARITTKLESRLAEVRRCLTAIAQTQLTTQSLESEVFLVSNISHLMGC</sequence>
<dbReference type="InterPro" id="IPR037212">
    <property type="entry name" value="Med7/Med21-like"/>
</dbReference>
<evidence type="ECO:0000313" key="8">
    <source>
        <dbReference type="Proteomes" id="UP000277204"/>
    </source>
</evidence>
<accession>A0A183N421</accession>
<dbReference type="InterPro" id="IPR021384">
    <property type="entry name" value="Mediator_Med21"/>
</dbReference>
<comment type="subunit">
    <text evidence="6">Component of the Mediator complex.</text>
</comment>
<reference evidence="7 8" key="1">
    <citation type="submission" date="2018-11" db="EMBL/GenBank/DDBJ databases">
        <authorList>
            <consortium name="Pathogen Informatics"/>
        </authorList>
    </citation>
    <scope>NUCLEOTIDE SEQUENCE [LARGE SCALE GENOMIC DNA]</scope>
    <source>
        <strain evidence="7 8">Zambia</strain>
    </source>
</reference>
<dbReference type="GO" id="GO:0016592">
    <property type="term" value="C:mediator complex"/>
    <property type="evidence" value="ECO:0007669"/>
    <property type="project" value="UniProtKB-UniRule"/>
</dbReference>
<evidence type="ECO:0000256" key="6">
    <source>
        <dbReference type="RuleBase" id="RU366036"/>
    </source>
</evidence>
<dbReference type="Gene3D" id="6.10.280.10">
    <property type="entry name" value="Mediator complex, subunit Med21"/>
    <property type="match status" value="1"/>
</dbReference>
<keyword evidence="5 6" id="KW-0539">Nucleus</keyword>